<accession>A0ABZ0W504</accession>
<evidence type="ECO:0000256" key="1">
    <source>
        <dbReference type="ARBA" id="ARBA00010996"/>
    </source>
</evidence>
<dbReference type="CDD" id="cd02968">
    <property type="entry name" value="SCO"/>
    <property type="match status" value="1"/>
</dbReference>
<evidence type="ECO:0000313" key="4">
    <source>
        <dbReference type="EMBL" id="WQD38191.1"/>
    </source>
</evidence>
<evidence type="ECO:0000313" key="5">
    <source>
        <dbReference type="Proteomes" id="UP001325680"/>
    </source>
</evidence>
<dbReference type="SUPFAM" id="SSF52833">
    <property type="entry name" value="Thioredoxin-like"/>
    <property type="match status" value="1"/>
</dbReference>
<feature type="domain" description="Thioredoxin" evidence="3">
    <location>
        <begin position="26"/>
        <end position="190"/>
    </location>
</feature>
<dbReference type="PROSITE" id="PS51352">
    <property type="entry name" value="THIOREDOXIN_2"/>
    <property type="match status" value="1"/>
</dbReference>
<dbReference type="InterPro" id="IPR036249">
    <property type="entry name" value="Thioredoxin-like_sf"/>
</dbReference>
<dbReference type="InterPro" id="IPR013766">
    <property type="entry name" value="Thioredoxin_domain"/>
</dbReference>
<dbReference type="PANTHER" id="PTHR12151:SF25">
    <property type="entry name" value="LINALOOL DEHYDRATASE_ISOMERASE DOMAIN-CONTAINING PROTEIN"/>
    <property type="match status" value="1"/>
</dbReference>
<evidence type="ECO:0000256" key="2">
    <source>
        <dbReference type="ARBA" id="ARBA00023008"/>
    </source>
</evidence>
<protein>
    <submittedName>
        <fullName evidence="4">SCO family protein</fullName>
    </submittedName>
</protein>
<dbReference type="InterPro" id="IPR003782">
    <property type="entry name" value="SCO1/SenC"/>
</dbReference>
<evidence type="ECO:0000259" key="3">
    <source>
        <dbReference type="PROSITE" id="PS51352"/>
    </source>
</evidence>
<dbReference type="EMBL" id="CP139960">
    <property type="protein sequence ID" value="WQD38191.1"/>
    <property type="molecule type" value="Genomic_DNA"/>
</dbReference>
<proteinExistence type="inferred from homology"/>
<comment type="similarity">
    <text evidence="1">Belongs to the SCO1/2 family.</text>
</comment>
<gene>
    <name evidence="4" type="ORF">U0035_21205</name>
</gene>
<sequence length="193" mass="21337">MIMLVLCSCGNGGLPILGEATMVDGKPVYPRIADFDFINQDGHHISNASFKDQVYVADFIFLSCPTICPVMTRALKKVYDGYQADDRVSFISHTIDPERDTVPRLKAYAEALGVSAPKWNFVTGNQDSIMNLAEKSYYLAANADSTAPGGLVHGGGFLLIDKNRNIRGVYNSLEPKETDRLTADIKRLLREQF</sequence>
<keyword evidence="5" id="KW-1185">Reference proteome</keyword>
<organism evidence="4 5">
    <name type="scientific">Niabella yanshanensis</name>
    <dbReference type="NCBI Taxonomy" id="577386"/>
    <lineage>
        <taxon>Bacteria</taxon>
        <taxon>Pseudomonadati</taxon>
        <taxon>Bacteroidota</taxon>
        <taxon>Chitinophagia</taxon>
        <taxon>Chitinophagales</taxon>
        <taxon>Chitinophagaceae</taxon>
        <taxon>Niabella</taxon>
    </lineage>
</organism>
<dbReference type="Pfam" id="PF02630">
    <property type="entry name" value="SCO1-SenC"/>
    <property type="match status" value="1"/>
</dbReference>
<dbReference type="RefSeq" id="WP_327138707.1">
    <property type="nucleotide sequence ID" value="NZ_CP139960.1"/>
</dbReference>
<reference evidence="4 5" key="1">
    <citation type="submission" date="2023-12" db="EMBL/GenBank/DDBJ databases">
        <title>Genome sequencing and assembly of bacterial species from a model synthetic community.</title>
        <authorList>
            <person name="Hogle S.L."/>
        </authorList>
    </citation>
    <scope>NUCLEOTIDE SEQUENCE [LARGE SCALE GENOMIC DNA]</scope>
    <source>
        <strain evidence="4 5">HAMBI_3031</strain>
    </source>
</reference>
<dbReference type="Proteomes" id="UP001325680">
    <property type="component" value="Chromosome"/>
</dbReference>
<dbReference type="Gene3D" id="3.40.30.10">
    <property type="entry name" value="Glutaredoxin"/>
    <property type="match status" value="1"/>
</dbReference>
<dbReference type="PANTHER" id="PTHR12151">
    <property type="entry name" value="ELECTRON TRANSPORT PROTIN SCO1/SENC FAMILY MEMBER"/>
    <property type="match status" value="1"/>
</dbReference>
<name>A0ABZ0W504_9BACT</name>
<keyword evidence="2" id="KW-0186">Copper</keyword>